<sequence length="136" mass="15197">MIHSSLTQTSPQDFVDAHNAVRAVDGVGPIAWDETVANYAKNYAAKIGPTCLMQHSGGPYGENLFKGGGDATAKQIIDYFASEKKYWNNNTKTFLFSFMKCEDIQFSIRILKHVSIGIFNQDSKLNYKSRGLQYGF</sequence>
<reference evidence="2" key="1">
    <citation type="journal article" date="2016" name="Nat. Genet.">
        <title>A high-quality carrot genome assembly provides new insights into carotenoid accumulation and asterid genome evolution.</title>
        <authorList>
            <person name="Iorizzo M."/>
            <person name="Ellison S."/>
            <person name="Senalik D."/>
            <person name="Zeng P."/>
            <person name="Satapoomin P."/>
            <person name="Huang J."/>
            <person name="Bowman M."/>
            <person name="Iovene M."/>
            <person name="Sanseverino W."/>
            <person name="Cavagnaro P."/>
            <person name="Yildiz M."/>
            <person name="Macko-Podgorni A."/>
            <person name="Moranska E."/>
            <person name="Grzebelus E."/>
            <person name="Grzebelus D."/>
            <person name="Ashrafi H."/>
            <person name="Zheng Z."/>
            <person name="Cheng S."/>
            <person name="Spooner D."/>
            <person name="Van Deynze A."/>
            <person name="Simon P."/>
        </authorList>
    </citation>
    <scope>NUCLEOTIDE SEQUENCE</scope>
    <source>
        <tissue evidence="2">Leaf</tissue>
    </source>
</reference>
<evidence type="ECO:0000259" key="1">
    <source>
        <dbReference type="SMART" id="SM00198"/>
    </source>
</evidence>
<organism evidence="2 3">
    <name type="scientific">Daucus carota subsp. sativus</name>
    <name type="common">Carrot</name>
    <dbReference type="NCBI Taxonomy" id="79200"/>
    <lineage>
        <taxon>Eukaryota</taxon>
        <taxon>Viridiplantae</taxon>
        <taxon>Streptophyta</taxon>
        <taxon>Embryophyta</taxon>
        <taxon>Tracheophyta</taxon>
        <taxon>Spermatophyta</taxon>
        <taxon>Magnoliopsida</taxon>
        <taxon>eudicotyledons</taxon>
        <taxon>Gunneridae</taxon>
        <taxon>Pentapetalae</taxon>
        <taxon>asterids</taxon>
        <taxon>campanulids</taxon>
        <taxon>Apiales</taxon>
        <taxon>Apiaceae</taxon>
        <taxon>Apioideae</taxon>
        <taxon>Scandiceae</taxon>
        <taxon>Daucinae</taxon>
        <taxon>Daucus</taxon>
        <taxon>Daucus sect. Daucus</taxon>
    </lineage>
</organism>
<dbReference type="EMBL" id="CP093351">
    <property type="protein sequence ID" value="WOH14940.1"/>
    <property type="molecule type" value="Genomic_DNA"/>
</dbReference>
<dbReference type="InterPro" id="IPR001283">
    <property type="entry name" value="CRISP-related"/>
</dbReference>
<feature type="domain" description="SCP" evidence="1">
    <location>
        <begin position="9"/>
        <end position="129"/>
    </location>
</feature>
<dbReference type="InterPro" id="IPR035940">
    <property type="entry name" value="CAP_sf"/>
</dbReference>
<dbReference type="AlphaFoldDB" id="A0AAF0XVH6"/>
<proteinExistence type="predicted"/>
<evidence type="ECO:0000313" key="2">
    <source>
        <dbReference type="EMBL" id="WOH14940.1"/>
    </source>
</evidence>
<gene>
    <name evidence="2" type="ORF">DCAR_0934470</name>
</gene>
<dbReference type="PANTHER" id="PTHR10334">
    <property type="entry name" value="CYSTEINE-RICH SECRETORY PROTEIN-RELATED"/>
    <property type="match status" value="1"/>
</dbReference>
<reference evidence="2" key="2">
    <citation type="submission" date="2022-03" db="EMBL/GenBank/DDBJ databases">
        <title>Draft title - Genomic analysis of global carrot germplasm unveils the trajectory of domestication and the origin of high carotenoid orange carrot.</title>
        <authorList>
            <person name="Iorizzo M."/>
            <person name="Ellison S."/>
            <person name="Senalik D."/>
            <person name="Macko-Podgorni A."/>
            <person name="Grzebelus D."/>
            <person name="Bostan H."/>
            <person name="Rolling W."/>
            <person name="Curaba J."/>
            <person name="Simon P."/>
        </authorList>
    </citation>
    <scope>NUCLEOTIDE SEQUENCE</scope>
    <source>
        <tissue evidence="2">Leaf</tissue>
    </source>
</reference>
<dbReference type="SMART" id="SM00198">
    <property type="entry name" value="SCP"/>
    <property type="match status" value="1"/>
</dbReference>
<evidence type="ECO:0000313" key="3">
    <source>
        <dbReference type="Proteomes" id="UP000077755"/>
    </source>
</evidence>
<accession>A0AAF0XVH6</accession>
<dbReference type="InterPro" id="IPR014044">
    <property type="entry name" value="CAP_dom"/>
</dbReference>
<dbReference type="Pfam" id="PF00188">
    <property type="entry name" value="CAP"/>
    <property type="match status" value="1"/>
</dbReference>
<protein>
    <recommendedName>
        <fullName evidence="1">SCP domain-containing protein</fullName>
    </recommendedName>
</protein>
<dbReference type="SUPFAM" id="SSF55797">
    <property type="entry name" value="PR-1-like"/>
    <property type="match status" value="1"/>
</dbReference>
<name>A0AAF0XVH6_DAUCS</name>
<keyword evidence="3" id="KW-1185">Reference proteome</keyword>
<dbReference type="Gene3D" id="3.40.33.10">
    <property type="entry name" value="CAP"/>
    <property type="match status" value="1"/>
</dbReference>
<dbReference type="Proteomes" id="UP000077755">
    <property type="component" value="Chromosome 9"/>
</dbReference>